<evidence type="ECO:0000313" key="1">
    <source>
        <dbReference type="EMBL" id="KAK3217406.1"/>
    </source>
</evidence>
<comment type="caution">
    <text evidence="1">The sequence shown here is derived from an EMBL/GenBank/DDBJ whole genome shotgun (WGS) entry which is preliminary data.</text>
</comment>
<reference evidence="1 2" key="1">
    <citation type="submission" date="2021-02" db="EMBL/GenBank/DDBJ databases">
        <title>Genome assembly of Pseudopithomyces chartarum.</title>
        <authorList>
            <person name="Jauregui R."/>
            <person name="Singh J."/>
            <person name="Voisey C."/>
        </authorList>
    </citation>
    <scope>NUCLEOTIDE SEQUENCE [LARGE SCALE GENOMIC DNA]</scope>
    <source>
        <strain evidence="1 2">AGR01</strain>
    </source>
</reference>
<gene>
    <name evidence="1" type="ORF">GRF29_1g2965513</name>
</gene>
<dbReference type="EMBL" id="WVTA01000001">
    <property type="protein sequence ID" value="KAK3217406.1"/>
    <property type="molecule type" value="Genomic_DNA"/>
</dbReference>
<keyword evidence="2" id="KW-1185">Reference proteome</keyword>
<name>A0AAN6MA57_9PLEO</name>
<sequence length="578" mass="65263">MRLYTKGEWGQYPNCNDTKSCPISDSAKSTDLGMSSSGTGGGACNIDSRTWLNPGLPMRDPEAYYLEKRRLCYDTSDKKETFSDCEWHTDIGLLPSNSPKGTCRSGCPNYRVRVAMDLYYEGCNQSGNGGASMCCIPSFSDTIEVENPIFNSYRQALLSYLTNPTCVVSDKDRKHSLILQDDTENAYIISTVQGLLLALLAQSRSQSMMDSMEDIWNAKMEDDFKYLKFPELREHVKDLDEYQREGPIVISENIVFCESGECPWEPDFDDDVQRMARSLLDSMDNHHHEHLMHEFHHKHGLHPKELIERARTYYVYLRGGDDSLSVTLTLPDHPRISSLEDDDPLQDEIIDFVRQRFSMEHLFDGQTVGDFMQDAVAGTLPSGAVAQTPQVAVSFFRRARSMVIFNPPPLPGNHEPTNLYQRIMEAASSTTNTGKFVITVQDINQAKGIIVAGHNAMNLAKLKKAAASGNMLQVLKILGKLKASIGTILYMNHRGIPDVNERLTNIVNTMGEQWNHAQTQYNAAYPNEQVYIGDCWSEWVQDFYPWLVSHTQNFVREGISLTRQYWGVSTNELAPAVL</sequence>
<dbReference type="AlphaFoldDB" id="A0AAN6MA57"/>
<protein>
    <submittedName>
        <fullName evidence="1">Uncharacterized protein</fullName>
    </submittedName>
</protein>
<dbReference type="Proteomes" id="UP001280581">
    <property type="component" value="Unassembled WGS sequence"/>
</dbReference>
<evidence type="ECO:0000313" key="2">
    <source>
        <dbReference type="Proteomes" id="UP001280581"/>
    </source>
</evidence>
<organism evidence="1 2">
    <name type="scientific">Pseudopithomyces chartarum</name>
    <dbReference type="NCBI Taxonomy" id="1892770"/>
    <lineage>
        <taxon>Eukaryota</taxon>
        <taxon>Fungi</taxon>
        <taxon>Dikarya</taxon>
        <taxon>Ascomycota</taxon>
        <taxon>Pezizomycotina</taxon>
        <taxon>Dothideomycetes</taxon>
        <taxon>Pleosporomycetidae</taxon>
        <taxon>Pleosporales</taxon>
        <taxon>Massarineae</taxon>
        <taxon>Didymosphaeriaceae</taxon>
        <taxon>Pseudopithomyces</taxon>
    </lineage>
</organism>
<accession>A0AAN6MA57</accession>
<proteinExistence type="predicted"/>